<gene>
    <name evidence="3" type="ORF">BP01DRAFT_422948</name>
</gene>
<keyword evidence="4" id="KW-1185">Reference proteome</keyword>
<accession>A0A318ZEQ3</accession>
<dbReference type="GeneID" id="37080829"/>
<dbReference type="EMBL" id="KZ821229">
    <property type="protein sequence ID" value="PYH45899.1"/>
    <property type="molecule type" value="Genomic_DNA"/>
</dbReference>
<dbReference type="InterPro" id="IPR046347">
    <property type="entry name" value="bZIP_sf"/>
</dbReference>
<sequence>MYNTVHRKPFKMPIEMSPPHIPSPSSSPGIWQPSDFGTLNYLSLLHELSSPSPSIEFVQSSSHATDEEYTTPSTTTKTAPRSRQTPQKPNSASTRTKSKLNTTRKRGRPRIAATKTTSPDTTTPGEGDDDAASKERRKLQIRVAQRAYRSRQQERIAHLQQQVHELEQRLLIARNIYLSTHHAAAGEASPLPAKARIFQENLRLLLAITEVQAGGRRRASTGSEEEELGVGVGMGGLTARTTPTAMSVDTRAYPIYAGDVNVKVNVLLPATPEPLSPGVSRFDDPFDVDL</sequence>
<dbReference type="Gene3D" id="1.20.5.170">
    <property type="match status" value="1"/>
</dbReference>
<feature type="compositionally biased region" description="Low complexity" evidence="2">
    <location>
        <begin position="70"/>
        <end position="83"/>
    </location>
</feature>
<dbReference type="PANTHER" id="PTHR40618">
    <property type="entry name" value="B-ZIP TRANSCRIPTION FACTOR (EUROFUNG)-RELATED"/>
    <property type="match status" value="1"/>
</dbReference>
<feature type="compositionally biased region" description="Low complexity" evidence="2">
    <location>
        <begin position="13"/>
        <end position="34"/>
    </location>
</feature>
<dbReference type="OrthoDB" id="4509087at2759"/>
<dbReference type="PANTHER" id="PTHR40618:SF1">
    <property type="entry name" value="B-ZIP TRANSCRIPTION FACTOR (EUROFUNG)"/>
    <property type="match status" value="1"/>
</dbReference>
<dbReference type="SUPFAM" id="SSF57959">
    <property type="entry name" value="Leucine zipper domain"/>
    <property type="match status" value="1"/>
</dbReference>
<dbReference type="Proteomes" id="UP000248349">
    <property type="component" value="Unassembled WGS sequence"/>
</dbReference>
<feature type="compositionally biased region" description="Basic residues" evidence="2">
    <location>
        <begin position="1"/>
        <end position="10"/>
    </location>
</feature>
<feature type="coiled-coil region" evidence="1">
    <location>
        <begin position="149"/>
        <end position="176"/>
    </location>
</feature>
<dbReference type="AlphaFoldDB" id="A0A318ZEQ3"/>
<feature type="compositionally biased region" description="Basic residues" evidence="2">
    <location>
        <begin position="96"/>
        <end position="109"/>
    </location>
</feature>
<protein>
    <recommendedName>
        <fullName evidence="5">BZIP domain-containing protein</fullName>
    </recommendedName>
</protein>
<evidence type="ECO:0000256" key="2">
    <source>
        <dbReference type="SAM" id="MobiDB-lite"/>
    </source>
</evidence>
<feature type="region of interest" description="Disordered" evidence="2">
    <location>
        <begin position="52"/>
        <end position="135"/>
    </location>
</feature>
<evidence type="ECO:0000313" key="4">
    <source>
        <dbReference type="Proteomes" id="UP000248349"/>
    </source>
</evidence>
<evidence type="ECO:0000313" key="3">
    <source>
        <dbReference type="EMBL" id="PYH45899.1"/>
    </source>
</evidence>
<feature type="region of interest" description="Disordered" evidence="2">
    <location>
        <begin position="1"/>
        <end position="36"/>
    </location>
</feature>
<feature type="compositionally biased region" description="Low complexity" evidence="2">
    <location>
        <begin position="112"/>
        <end position="125"/>
    </location>
</feature>
<keyword evidence="1" id="KW-0175">Coiled coil</keyword>
<organism evidence="3 4">
    <name type="scientific">Aspergillus saccharolyticus JOP 1030-1</name>
    <dbReference type="NCBI Taxonomy" id="1450539"/>
    <lineage>
        <taxon>Eukaryota</taxon>
        <taxon>Fungi</taxon>
        <taxon>Dikarya</taxon>
        <taxon>Ascomycota</taxon>
        <taxon>Pezizomycotina</taxon>
        <taxon>Eurotiomycetes</taxon>
        <taxon>Eurotiomycetidae</taxon>
        <taxon>Eurotiales</taxon>
        <taxon>Aspergillaceae</taxon>
        <taxon>Aspergillus</taxon>
        <taxon>Aspergillus subgen. Circumdati</taxon>
    </lineage>
</organism>
<dbReference type="CDD" id="cd14688">
    <property type="entry name" value="bZIP_YAP"/>
    <property type="match status" value="1"/>
</dbReference>
<proteinExistence type="predicted"/>
<feature type="compositionally biased region" description="Polar residues" evidence="2">
    <location>
        <begin position="84"/>
        <end position="95"/>
    </location>
</feature>
<evidence type="ECO:0008006" key="5">
    <source>
        <dbReference type="Google" id="ProtNLM"/>
    </source>
</evidence>
<dbReference type="GO" id="GO:0003700">
    <property type="term" value="F:DNA-binding transcription factor activity"/>
    <property type="evidence" value="ECO:0007669"/>
    <property type="project" value="InterPro"/>
</dbReference>
<evidence type="ECO:0000256" key="1">
    <source>
        <dbReference type="SAM" id="Coils"/>
    </source>
</evidence>
<name>A0A318ZEQ3_9EURO</name>
<dbReference type="RefSeq" id="XP_025431881.1">
    <property type="nucleotide sequence ID" value="XM_025579600.1"/>
</dbReference>
<reference evidence="3 4" key="1">
    <citation type="submission" date="2016-12" db="EMBL/GenBank/DDBJ databases">
        <title>The genomes of Aspergillus section Nigri reveals drivers in fungal speciation.</title>
        <authorList>
            <consortium name="DOE Joint Genome Institute"/>
            <person name="Vesth T.C."/>
            <person name="Nybo J."/>
            <person name="Theobald S."/>
            <person name="Brandl J."/>
            <person name="Frisvad J.C."/>
            <person name="Nielsen K.F."/>
            <person name="Lyhne E.K."/>
            <person name="Kogle M.E."/>
            <person name="Kuo A."/>
            <person name="Riley R."/>
            <person name="Clum A."/>
            <person name="Nolan M."/>
            <person name="Lipzen A."/>
            <person name="Salamov A."/>
            <person name="Henrissat B."/>
            <person name="Wiebenga A."/>
            <person name="De Vries R.P."/>
            <person name="Grigoriev I.V."/>
            <person name="Mortensen U.H."/>
            <person name="Andersen M.R."/>
            <person name="Baker S.E."/>
        </authorList>
    </citation>
    <scope>NUCLEOTIDE SEQUENCE [LARGE SCALE GENOMIC DNA]</scope>
    <source>
        <strain evidence="3 4">JOP 1030-1</strain>
    </source>
</reference>